<organism evidence="2">
    <name type="scientific">Chromera velia CCMP2878</name>
    <dbReference type="NCBI Taxonomy" id="1169474"/>
    <lineage>
        <taxon>Eukaryota</taxon>
        <taxon>Sar</taxon>
        <taxon>Alveolata</taxon>
        <taxon>Colpodellida</taxon>
        <taxon>Chromeraceae</taxon>
        <taxon>Chromera</taxon>
    </lineage>
</organism>
<evidence type="ECO:0000313" key="2">
    <source>
        <dbReference type="EMBL" id="CEM17896.1"/>
    </source>
</evidence>
<dbReference type="Gene3D" id="3.80.10.10">
    <property type="entry name" value="Ribonuclease Inhibitor"/>
    <property type="match status" value="1"/>
</dbReference>
<dbReference type="SMART" id="SM00368">
    <property type="entry name" value="LRR_RI"/>
    <property type="match status" value="2"/>
</dbReference>
<dbReference type="VEuPathDB" id="CryptoDB:Cvel_18626"/>
<reference evidence="2" key="1">
    <citation type="submission" date="2014-11" db="EMBL/GenBank/DDBJ databases">
        <authorList>
            <person name="Otto D Thomas"/>
            <person name="Naeem Raeece"/>
        </authorList>
    </citation>
    <scope>NUCLEOTIDE SEQUENCE</scope>
</reference>
<gene>
    <name evidence="2" type="ORF">Cvel_18626</name>
</gene>
<dbReference type="EMBL" id="CDMZ01000612">
    <property type="protein sequence ID" value="CEM17896.1"/>
    <property type="molecule type" value="Genomic_DNA"/>
</dbReference>
<evidence type="ECO:0000256" key="1">
    <source>
        <dbReference type="SAM" id="MobiDB-lite"/>
    </source>
</evidence>
<dbReference type="PhylomeDB" id="A0A0G4FTX3"/>
<protein>
    <submittedName>
        <fullName evidence="2">Uncharacterized protein</fullName>
    </submittedName>
</protein>
<dbReference type="InterPro" id="IPR032675">
    <property type="entry name" value="LRR_dom_sf"/>
</dbReference>
<accession>A0A0G4FTX3</accession>
<feature type="region of interest" description="Disordered" evidence="1">
    <location>
        <begin position="1"/>
        <end position="37"/>
    </location>
</feature>
<name>A0A0G4FTX3_9ALVE</name>
<dbReference type="SUPFAM" id="SSF52047">
    <property type="entry name" value="RNI-like"/>
    <property type="match status" value="1"/>
</dbReference>
<dbReference type="AlphaFoldDB" id="A0A0G4FTX3"/>
<proteinExistence type="predicted"/>
<sequence length="299" mass="32362">MDALHEAQRGEALLSPAGINSGEETGTVQPQGEGEEIGEKQTRDDGLFVFLQHLQYLGLTSEALADLAKERDSFGFACLDLFLFQKARALGKVSVDALRGSIDISGTNGLSARNLFLFLDFLPSSVEELKLDSLAVKGRALPRFVRFLQRVQAARSGVGEAPHLKNFIFAQNSIGSTEAGRVFPLLLPSLEFLCLKGNPLGIPGIRAVAEGIRDGKAVSLRNLDLEDTGLNQEGVEILCRATEDRGLKVERDSESIRKSTCGRREPGCGGRRALCVSARNPCAVAPKVRALGRRYSKHC</sequence>